<keyword evidence="3" id="KW-1185">Reference proteome</keyword>
<sequence>MAGTEEGSASADVRIDSTKSVVIVATGFIKGRLNNYGTLEANLAERQQSRHRTPPIVVALTERGEHRAAEGACTSAGRYRQVNIVREYENAAISSTTDTSPVFQLMLSAVAKIQPHTVIIWKADSLGHDKYVLTMAKKIIRRRAAKYTCCGEHPDELSQEHAH</sequence>
<evidence type="ECO:0000313" key="2">
    <source>
        <dbReference type="EMBL" id="MBI0144633.1"/>
    </source>
</evidence>
<dbReference type="InterPro" id="IPR036162">
    <property type="entry name" value="Resolvase-like_N_sf"/>
</dbReference>
<evidence type="ECO:0000259" key="1">
    <source>
        <dbReference type="Pfam" id="PF00239"/>
    </source>
</evidence>
<comment type="caution">
    <text evidence="2">The sequence shown here is derived from an EMBL/GenBank/DDBJ whole genome shotgun (WGS) entry which is preliminary data.</text>
</comment>
<dbReference type="Gene3D" id="3.40.50.1390">
    <property type="entry name" value="Resolvase, N-terminal catalytic domain"/>
    <property type="match status" value="1"/>
</dbReference>
<dbReference type="Pfam" id="PF00239">
    <property type="entry name" value="Resolvase"/>
    <property type="match status" value="1"/>
</dbReference>
<feature type="domain" description="Resolvase/invertase-type recombinase catalytic" evidence="1">
    <location>
        <begin position="71"/>
        <end position="143"/>
    </location>
</feature>
<dbReference type="RefSeq" id="WP_198206381.1">
    <property type="nucleotide sequence ID" value="NZ_JACFSA010000005.1"/>
</dbReference>
<evidence type="ECO:0000313" key="3">
    <source>
        <dbReference type="Proteomes" id="UP000700855"/>
    </source>
</evidence>
<name>A0ABS0R1Q7_9BIFI</name>
<reference evidence="2 3" key="1">
    <citation type="submission" date="2020-07" db="EMBL/GenBank/DDBJ databases">
        <title>Isolated bacteria genomes of Apis mellifera.</title>
        <authorList>
            <person name="Wu J."/>
            <person name="Zheng H."/>
        </authorList>
    </citation>
    <scope>NUCLEOTIDE SEQUENCE [LARGE SCALE GENOMIC DNA]</scope>
    <source>
        <strain evidence="2 3">W8116</strain>
    </source>
</reference>
<protein>
    <submittedName>
        <fullName evidence="2">Recombinase family protein</fullName>
    </submittedName>
</protein>
<gene>
    <name evidence="2" type="ORF">H3U98_07590</name>
</gene>
<dbReference type="InterPro" id="IPR006119">
    <property type="entry name" value="Resolv_N"/>
</dbReference>
<dbReference type="EMBL" id="JACFSA010000005">
    <property type="protein sequence ID" value="MBI0144633.1"/>
    <property type="molecule type" value="Genomic_DNA"/>
</dbReference>
<dbReference type="Proteomes" id="UP000700855">
    <property type="component" value="Unassembled WGS sequence"/>
</dbReference>
<organism evidence="2 3">
    <name type="scientific">Bifidobacterium choladohabitans</name>
    <dbReference type="NCBI Taxonomy" id="2750947"/>
    <lineage>
        <taxon>Bacteria</taxon>
        <taxon>Bacillati</taxon>
        <taxon>Actinomycetota</taxon>
        <taxon>Actinomycetes</taxon>
        <taxon>Bifidobacteriales</taxon>
        <taxon>Bifidobacteriaceae</taxon>
        <taxon>Bifidobacterium</taxon>
    </lineage>
</organism>
<accession>A0ABS0R1Q7</accession>
<proteinExistence type="predicted"/>